<sequence>MQGIIYEEPSAWLFLLVTVILGGAGAWMTGRACAQTWRPYYILAVYLVILAAAVRFIHMALFQGTLLSPHYFLVDLVVVQAIGAIGYRYTRVKQMVSKYTWLFEPAGPFAWRSKR</sequence>
<comment type="caution">
    <text evidence="3">The sequence shown here is derived from an EMBL/GenBank/DDBJ whole genome shotgun (WGS) entry which is preliminary data.</text>
</comment>
<evidence type="ECO:0000313" key="3">
    <source>
        <dbReference type="EMBL" id="MDQ0474901.1"/>
    </source>
</evidence>
<feature type="transmembrane region" description="Helical" evidence="1">
    <location>
        <begin position="40"/>
        <end position="58"/>
    </location>
</feature>
<keyword evidence="4" id="KW-1185">Reference proteome</keyword>
<proteinExistence type="predicted"/>
<feature type="transmembrane region" description="Helical" evidence="1">
    <location>
        <begin position="70"/>
        <end position="89"/>
    </location>
</feature>
<protein>
    <recommendedName>
        <fullName evidence="2">DUF6867 domain-containing protein</fullName>
    </recommendedName>
</protein>
<feature type="domain" description="DUF6867" evidence="2">
    <location>
        <begin position="10"/>
        <end position="114"/>
    </location>
</feature>
<reference evidence="3 4" key="1">
    <citation type="submission" date="2023-07" db="EMBL/GenBank/DDBJ databases">
        <title>Genomic Encyclopedia of Type Strains, Phase IV (KMG-IV): sequencing the most valuable type-strain genomes for metagenomic binning, comparative biology and taxonomic classification.</title>
        <authorList>
            <person name="Goeker M."/>
        </authorList>
    </citation>
    <scope>NUCLEOTIDE SEQUENCE [LARGE SCALE GENOMIC DNA]</scope>
    <source>
        <strain evidence="3 4">DSM 19619</strain>
    </source>
</reference>
<evidence type="ECO:0000256" key="1">
    <source>
        <dbReference type="SAM" id="Phobius"/>
    </source>
</evidence>
<keyword evidence="1" id="KW-1133">Transmembrane helix</keyword>
<dbReference type="InterPro" id="IPR049201">
    <property type="entry name" value="DUF6867"/>
</dbReference>
<keyword evidence="1" id="KW-0812">Transmembrane</keyword>
<evidence type="ECO:0000259" key="2">
    <source>
        <dbReference type="Pfam" id="PF21741"/>
    </source>
</evidence>
<accession>A0ABU0JN08</accession>
<keyword evidence="1" id="KW-0472">Membrane</keyword>
<feature type="transmembrane region" description="Helical" evidence="1">
    <location>
        <begin position="12"/>
        <end position="28"/>
    </location>
</feature>
<dbReference type="RefSeq" id="WP_307285299.1">
    <property type="nucleotide sequence ID" value="NZ_JAUSVX010000027.1"/>
</dbReference>
<name>A0ABU0JN08_9HYPH</name>
<dbReference type="Pfam" id="PF21741">
    <property type="entry name" value="DUF6867"/>
    <property type="match status" value="1"/>
</dbReference>
<organism evidence="3 4">
    <name type="scientific">Labrys wisconsinensis</name>
    <dbReference type="NCBI Taxonomy" id="425677"/>
    <lineage>
        <taxon>Bacteria</taxon>
        <taxon>Pseudomonadati</taxon>
        <taxon>Pseudomonadota</taxon>
        <taxon>Alphaproteobacteria</taxon>
        <taxon>Hyphomicrobiales</taxon>
        <taxon>Xanthobacteraceae</taxon>
        <taxon>Labrys</taxon>
    </lineage>
</organism>
<dbReference type="EMBL" id="JAUSVX010000027">
    <property type="protein sequence ID" value="MDQ0474901.1"/>
    <property type="molecule type" value="Genomic_DNA"/>
</dbReference>
<evidence type="ECO:0000313" key="4">
    <source>
        <dbReference type="Proteomes" id="UP001242480"/>
    </source>
</evidence>
<gene>
    <name evidence="3" type="ORF">QO011_007943</name>
</gene>
<dbReference type="Proteomes" id="UP001242480">
    <property type="component" value="Unassembled WGS sequence"/>
</dbReference>